<dbReference type="PANTHER" id="PTHR39624:SF2">
    <property type="entry name" value="OSMC-LIKE PROTEIN"/>
    <property type="match status" value="1"/>
</dbReference>
<dbReference type="Pfam" id="PF02566">
    <property type="entry name" value="OsmC"/>
    <property type="match status" value="1"/>
</dbReference>
<name>A0A369ADR6_9FLAO</name>
<dbReference type="PANTHER" id="PTHR39624">
    <property type="entry name" value="PROTEIN INVOLVED IN RIMO-MEDIATED BETA-METHYLTHIOLATION OF RIBOSOMAL PROTEIN S12 YCAO"/>
    <property type="match status" value="1"/>
</dbReference>
<comment type="caution">
    <text evidence="1">The sequence shown here is derived from an EMBL/GenBank/DDBJ whole genome shotgun (WGS) entry which is preliminary data.</text>
</comment>
<dbReference type="SUPFAM" id="SSF82784">
    <property type="entry name" value="OsmC-like"/>
    <property type="match status" value="1"/>
</dbReference>
<sequence>MLISKVIYRGTLRCEAVHLKSAQHITTDAPPDNRGKGEAFSPTDLLSTSLATCMLTVMAIAAGDNEKMLQNSYAEVVKVMAAHPRRVSEIHVTLYLPEGFKKEERTRLERVALNCPVAKSLHPDIVQKVEFKWILPD</sequence>
<dbReference type="AlphaFoldDB" id="A0A369ADR6"/>
<dbReference type="InterPro" id="IPR003718">
    <property type="entry name" value="OsmC/Ohr_fam"/>
</dbReference>
<dbReference type="RefSeq" id="WP_114365879.1">
    <property type="nucleotide sequence ID" value="NZ_BHZF01000001.1"/>
</dbReference>
<evidence type="ECO:0000313" key="1">
    <source>
        <dbReference type="EMBL" id="RCX05574.1"/>
    </source>
</evidence>
<dbReference type="Proteomes" id="UP000253517">
    <property type="component" value="Unassembled WGS sequence"/>
</dbReference>
<dbReference type="InterPro" id="IPR036102">
    <property type="entry name" value="OsmC/Ohrsf"/>
</dbReference>
<evidence type="ECO:0000313" key="2">
    <source>
        <dbReference type="Proteomes" id="UP000253517"/>
    </source>
</evidence>
<dbReference type="Gene3D" id="3.30.300.20">
    <property type="match status" value="1"/>
</dbReference>
<organism evidence="1 2">
    <name type="scientific">Schleiferia thermophila</name>
    <dbReference type="NCBI Taxonomy" id="884107"/>
    <lineage>
        <taxon>Bacteria</taxon>
        <taxon>Pseudomonadati</taxon>
        <taxon>Bacteroidota</taxon>
        <taxon>Flavobacteriia</taxon>
        <taxon>Flavobacteriales</taxon>
        <taxon>Schleiferiaceae</taxon>
        <taxon>Schleiferia</taxon>
    </lineage>
</organism>
<keyword evidence="2" id="KW-1185">Reference proteome</keyword>
<dbReference type="InterPro" id="IPR015946">
    <property type="entry name" value="KH_dom-like_a/b"/>
</dbReference>
<accession>A0A369ADR6</accession>
<protein>
    <submittedName>
        <fullName evidence="1">Putative OsmC-like protein</fullName>
    </submittedName>
</protein>
<gene>
    <name evidence="1" type="ORF">DES35_101861</name>
</gene>
<dbReference type="EMBL" id="QPJS01000001">
    <property type="protein sequence ID" value="RCX05574.1"/>
    <property type="molecule type" value="Genomic_DNA"/>
</dbReference>
<reference evidence="1 2" key="1">
    <citation type="submission" date="2018-07" db="EMBL/GenBank/DDBJ databases">
        <title>Genomic Encyclopedia of Type Strains, Phase IV (KMG-IV): sequencing the most valuable type-strain genomes for metagenomic binning, comparative biology and taxonomic classification.</title>
        <authorList>
            <person name="Goeker M."/>
        </authorList>
    </citation>
    <scope>NUCLEOTIDE SEQUENCE [LARGE SCALE GENOMIC DNA]</scope>
    <source>
        <strain evidence="1 2">DSM 21410</strain>
    </source>
</reference>
<proteinExistence type="predicted"/>